<dbReference type="EMBL" id="JASSZA010000023">
    <property type="protein sequence ID" value="KAK2083201.1"/>
    <property type="molecule type" value="Genomic_DNA"/>
</dbReference>
<accession>A0ABQ9TEN9</accession>
<organism evidence="1 2">
    <name type="scientific">Saguinus oedipus</name>
    <name type="common">Cotton-top tamarin</name>
    <name type="synonym">Oedipomidas oedipus</name>
    <dbReference type="NCBI Taxonomy" id="9490"/>
    <lineage>
        <taxon>Eukaryota</taxon>
        <taxon>Metazoa</taxon>
        <taxon>Chordata</taxon>
        <taxon>Craniata</taxon>
        <taxon>Vertebrata</taxon>
        <taxon>Euteleostomi</taxon>
        <taxon>Mammalia</taxon>
        <taxon>Eutheria</taxon>
        <taxon>Euarchontoglires</taxon>
        <taxon>Primates</taxon>
        <taxon>Haplorrhini</taxon>
        <taxon>Platyrrhini</taxon>
        <taxon>Cebidae</taxon>
        <taxon>Callitrichinae</taxon>
        <taxon>Saguinus</taxon>
    </lineage>
</organism>
<reference evidence="1 2" key="1">
    <citation type="submission" date="2023-05" db="EMBL/GenBank/DDBJ databases">
        <title>B98-5 Cell Line De Novo Hybrid Assembly: An Optical Mapping Approach.</title>
        <authorList>
            <person name="Kananen K."/>
            <person name="Auerbach J.A."/>
            <person name="Kautto E."/>
            <person name="Blachly J.S."/>
        </authorList>
    </citation>
    <scope>NUCLEOTIDE SEQUENCE [LARGE SCALE GENOMIC DNA]</scope>
    <source>
        <strain evidence="1">B95-8</strain>
        <tissue evidence="1">Cell line</tissue>
    </source>
</reference>
<feature type="non-terminal residue" evidence="1">
    <location>
        <position position="63"/>
    </location>
</feature>
<name>A0ABQ9TEN9_SAGOE</name>
<protein>
    <submittedName>
        <fullName evidence="1">Uncharacterized protein</fullName>
    </submittedName>
</protein>
<proteinExistence type="predicted"/>
<evidence type="ECO:0000313" key="2">
    <source>
        <dbReference type="Proteomes" id="UP001266305"/>
    </source>
</evidence>
<keyword evidence="2" id="KW-1185">Reference proteome</keyword>
<sequence length="63" mass="6794">MEGQSQYRQVFQHGINTLAGIRSLNPILESVLPSAKYSGLVTWGLGSAQDCTGYKLQSPGIEP</sequence>
<gene>
    <name evidence="1" type="ORF">P7K49_038437</name>
</gene>
<dbReference type="Proteomes" id="UP001266305">
    <property type="component" value="Unassembled WGS sequence"/>
</dbReference>
<evidence type="ECO:0000313" key="1">
    <source>
        <dbReference type="EMBL" id="KAK2083201.1"/>
    </source>
</evidence>
<comment type="caution">
    <text evidence="1">The sequence shown here is derived from an EMBL/GenBank/DDBJ whole genome shotgun (WGS) entry which is preliminary data.</text>
</comment>